<dbReference type="Proteomes" id="UP000261540">
    <property type="component" value="Unplaced"/>
</dbReference>
<dbReference type="CDD" id="cd00063">
    <property type="entry name" value="FN3"/>
    <property type="match status" value="1"/>
</dbReference>
<evidence type="ECO:0000256" key="1">
    <source>
        <dbReference type="ARBA" id="ARBA00022614"/>
    </source>
</evidence>
<dbReference type="AlphaFoldDB" id="A0A3B3SQM7"/>
<dbReference type="InterPro" id="IPR036179">
    <property type="entry name" value="Ig-like_dom_sf"/>
</dbReference>
<evidence type="ECO:0000256" key="5">
    <source>
        <dbReference type="ARBA" id="ARBA00023319"/>
    </source>
</evidence>
<reference evidence="9" key="2">
    <citation type="submission" date="2025-09" db="UniProtKB">
        <authorList>
            <consortium name="Ensembl"/>
        </authorList>
    </citation>
    <scope>IDENTIFICATION</scope>
</reference>
<evidence type="ECO:0000256" key="6">
    <source>
        <dbReference type="SAM" id="Phobius"/>
    </source>
</evidence>
<evidence type="ECO:0000259" key="8">
    <source>
        <dbReference type="PROSITE" id="PS50835"/>
    </source>
</evidence>
<keyword evidence="1" id="KW-0433">Leucine-rich repeat</keyword>
<dbReference type="InterPro" id="IPR001611">
    <property type="entry name" value="Leu-rich_rpt"/>
</dbReference>
<dbReference type="InterPro" id="IPR003961">
    <property type="entry name" value="FN3_dom"/>
</dbReference>
<dbReference type="Pfam" id="PF13927">
    <property type="entry name" value="Ig_3"/>
    <property type="match status" value="1"/>
</dbReference>
<dbReference type="OrthoDB" id="8707682at2759"/>
<dbReference type="FunFam" id="2.60.40.10:FF:000744">
    <property type="entry name" value="Leucine rich repeat, Ig-like and transmembrane domains 1"/>
    <property type="match status" value="1"/>
</dbReference>
<protein>
    <submittedName>
        <fullName evidence="9">Leucine-rich repeat, immunoglobulin-like and transmembrane domains 3b</fullName>
    </submittedName>
</protein>
<feature type="signal peptide" evidence="7">
    <location>
        <begin position="1"/>
        <end position="17"/>
    </location>
</feature>
<evidence type="ECO:0000313" key="9">
    <source>
        <dbReference type="Ensembl" id="ENSPKIP00000032630.1"/>
    </source>
</evidence>
<dbReference type="SUPFAM" id="SSF52058">
    <property type="entry name" value="L domain-like"/>
    <property type="match status" value="1"/>
</dbReference>
<feature type="domain" description="Ig-like" evidence="8">
    <location>
        <begin position="250"/>
        <end position="340"/>
    </location>
</feature>
<dbReference type="SMART" id="SM00409">
    <property type="entry name" value="IG"/>
    <property type="match status" value="1"/>
</dbReference>
<keyword evidence="5" id="KW-0393">Immunoglobulin domain</keyword>
<dbReference type="SMART" id="SM00369">
    <property type="entry name" value="LRR_TYP"/>
    <property type="match status" value="3"/>
</dbReference>
<feature type="transmembrane region" description="Helical" evidence="6">
    <location>
        <begin position="535"/>
        <end position="558"/>
    </location>
</feature>
<evidence type="ECO:0000256" key="2">
    <source>
        <dbReference type="ARBA" id="ARBA00022729"/>
    </source>
</evidence>
<keyword evidence="3" id="KW-0677">Repeat</keyword>
<keyword evidence="6" id="KW-0472">Membrane</keyword>
<reference evidence="9" key="1">
    <citation type="submission" date="2025-08" db="UniProtKB">
        <authorList>
            <consortium name="Ensembl"/>
        </authorList>
    </citation>
    <scope>IDENTIFICATION</scope>
</reference>
<dbReference type="InterPro" id="IPR000483">
    <property type="entry name" value="Cys-rich_flank_reg_C"/>
</dbReference>
<dbReference type="InterPro" id="IPR050467">
    <property type="entry name" value="LRFN"/>
</dbReference>
<feature type="chain" id="PRO_5017426498" evidence="7">
    <location>
        <begin position="18"/>
        <end position="639"/>
    </location>
</feature>
<accession>A0A3B3SQM7</accession>
<dbReference type="Pfam" id="PF13855">
    <property type="entry name" value="LRR_8"/>
    <property type="match status" value="1"/>
</dbReference>
<dbReference type="InterPro" id="IPR007110">
    <property type="entry name" value="Ig-like_dom"/>
</dbReference>
<keyword evidence="2 7" id="KW-0732">Signal</keyword>
<dbReference type="Gene3D" id="3.80.10.10">
    <property type="entry name" value="Ribonuclease Inhibitor"/>
    <property type="match status" value="1"/>
</dbReference>
<evidence type="ECO:0000256" key="4">
    <source>
        <dbReference type="ARBA" id="ARBA00023157"/>
    </source>
</evidence>
<dbReference type="InterPro" id="IPR032675">
    <property type="entry name" value="LRR_dom_sf"/>
</dbReference>
<keyword evidence="4" id="KW-1015">Disulfide bond</keyword>
<organism evidence="9 10">
    <name type="scientific">Paramormyrops kingsleyae</name>
    <dbReference type="NCBI Taxonomy" id="1676925"/>
    <lineage>
        <taxon>Eukaryota</taxon>
        <taxon>Metazoa</taxon>
        <taxon>Chordata</taxon>
        <taxon>Craniata</taxon>
        <taxon>Vertebrata</taxon>
        <taxon>Euteleostomi</taxon>
        <taxon>Actinopterygii</taxon>
        <taxon>Neopterygii</taxon>
        <taxon>Teleostei</taxon>
        <taxon>Osteoglossocephala</taxon>
        <taxon>Osteoglossomorpha</taxon>
        <taxon>Osteoglossiformes</taxon>
        <taxon>Mormyridae</taxon>
        <taxon>Paramormyrops</taxon>
    </lineage>
</organism>
<dbReference type="PANTHER" id="PTHR45842:SF8">
    <property type="entry name" value="LEUCINE-RICH REPEAT, IMMUNOGLOBULIN-LIKE DOMAIN AND TRANSMEMBRANE DOMAIN-CONTAINING PROTEIN 3"/>
    <property type="match status" value="1"/>
</dbReference>
<evidence type="ECO:0000256" key="7">
    <source>
        <dbReference type="SAM" id="SignalP"/>
    </source>
</evidence>
<dbReference type="Gene3D" id="2.60.40.10">
    <property type="entry name" value="Immunoglobulins"/>
    <property type="match status" value="2"/>
</dbReference>
<keyword evidence="6" id="KW-1133">Transmembrane helix</keyword>
<dbReference type="STRING" id="1676925.ENSPKIP00000032630"/>
<dbReference type="KEGG" id="pki:111842849"/>
<proteinExistence type="predicted"/>
<keyword evidence="6" id="KW-0812">Transmembrane</keyword>
<dbReference type="SUPFAM" id="SSF48726">
    <property type="entry name" value="Immunoglobulin"/>
    <property type="match status" value="1"/>
</dbReference>
<dbReference type="GeneTree" id="ENSGT00940000156627"/>
<dbReference type="SMART" id="SM00082">
    <property type="entry name" value="LRRCT"/>
    <property type="match status" value="1"/>
</dbReference>
<dbReference type="PANTHER" id="PTHR45842">
    <property type="entry name" value="SYNAPTIC ADHESION-LIKE MOLECULE SALM"/>
    <property type="match status" value="1"/>
</dbReference>
<keyword evidence="10" id="KW-1185">Reference proteome</keyword>
<dbReference type="PROSITE" id="PS50835">
    <property type="entry name" value="IG_LIKE"/>
    <property type="match status" value="1"/>
</dbReference>
<dbReference type="InterPro" id="IPR003598">
    <property type="entry name" value="Ig_sub2"/>
</dbReference>
<dbReference type="InterPro" id="IPR003591">
    <property type="entry name" value="Leu-rich_rpt_typical-subtyp"/>
</dbReference>
<dbReference type="SMART" id="SM00408">
    <property type="entry name" value="IGc2"/>
    <property type="match status" value="1"/>
</dbReference>
<name>A0A3B3SQM7_9TELE</name>
<dbReference type="InterPro" id="IPR013783">
    <property type="entry name" value="Ig-like_fold"/>
</dbReference>
<evidence type="ECO:0000313" key="10">
    <source>
        <dbReference type="Proteomes" id="UP000261540"/>
    </source>
</evidence>
<sequence>MFHIITLCAFLCSFATGQSFCPSLCTCIFHGGSDSTGIRTVLCNNPDMSEIPTSIPGDTVKLRVEKTALRRLPGRPFSSLPGLLYLWVSYGEVVAIDTEALAGLTVLQELRLDGNLLTAFPWEALRATPHLHVLSLRNNRLASVSSEAAHFLRNITYLDLSSNKLTTLPSDLMDIWPPFSKVIGDPSRKVLLGLQDNPWFCDCRISKLLELARVPNVQLVLMDTYLACSGPENLAGVPFQLVALSRCLKPAVVTSRAQLISLLGSNVLLRCDATGYPTPSLSWSRADRLPINTTVVQESPGNGIRWSIISLNAVLYKDAGEYRCKAKNVVGSSEASITLTVAGVIPTTIPKAKPASDDETWTFSIPVTGPRSMTTRPTGAGFTLLPGPSDRIAPSIRSQQEGLLESEEVGKVQERGAFRKPLLSGKNKKVSNATFSTSRSYAVKNIRAVEETANSVTLLWSTDGAQNGALVSVIYTSYEDKEKQMVKTEVGKGKLVLMGLKPQMKYTVCLITNGQPQKTPCISFSTRGAIMGVSLGWMFAVAGAVACAVALSLSGLLLHRCLSPSCGSSAGPDNEDLSKDTYVNFETVSLKQRMLGSQVGELWTRQQTQESERMLLCSRSSTDSMLTFRSDISRAEYPC</sequence>
<dbReference type="InterPro" id="IPR003599">
    <property type="entry name" value="Ig_sub"/>
</dbReference>
<evidence type="ECO:0000256" key="3">
    <source>
        <dbReference type="ARBA" id="ARBA00022737"/>
    </source>
</evidence>
<dbReference type="Ensembl" id="ENSPKIT00000013500.1">
    <property type="protein sequence ID" value="ENSPKIP00000032630.1"/>
    <property type="gene ID" value="ENSPKIG00000012652.1"/>
</dbReference>